<protein>
    <submittedName>
        <fullName evidence="5">Aldo/keto reductase family domain-containing protein</fullName>
    </submittedName>
</protein>
<dbReference type="Pfam" id="PF00248">
    <property type="entry name" value="Aldo_ket_red"/>
    <property type="match status" value="1"/>
</dbReference>
<organism evidence="5 6">
    <name type="scientific">Ditylenchus destructor</name>
    <dbReference type="NCBI Taxonomy" id="166010"/>
    <lineage>
        <taxon>Eukaryota</taxon>
        <taxon>Metazoa</taxon>
        <taxon>Ecdysozoa</taxon>
        <taxon>Nematoda</taxon>
        <taxon>Chromadorea</taxon>
        <taxon>Rhabditida</taxon>
        <taxon>Tylenchina</taxon>
        <taxon>Tylenchomorpha</taxon>
        <taxon>Sphaerularioidea</taxon>
        <taxon>Anguinidae</taxon>
        <taxon>Anguininae</taxon>
        <taxon>Ditylenchus</taxon>
    </lineage>
</organism>
<dbReference type="PRINTS" id="PR00069">
    <property type="entry name" value="ALDKETRDTASE"/>
</dbReference>
<dbReference type="PROSITE" id="PS00798">
    <property type="entry name" value="ALDOKETO_REDUCTASE_1"/>
    <property type="match status" value="1"/>
</dbReference>
<dbReference type="InterPro" id="IPR036812">
    <property type="entry name" value="NAD(P)_OxRdtase_dom_sf"/>
</dbReference>
<evidence type="ECO:0000313" key="6">
    <source>
        <dbReference type="Proteomes" id="UP001201812"/>
    </source>
</evidence>
<keyword evidence="6" id="KW-1185">Reference proteome</keyword>
<dbReference type="EMBL" id="JAKKPZ010000007">
    <property type="protein sequence ID" value="KAI1718785.1"/>
    <property type="molecule type" value="Genomic_DNA"/>
</dbReference>
<dbReference type="PANTHER" id="PTHR11732">
    <property type="entry name" value="ALDO/KETO REDUCTASE"/>
    <property type="match status" value="1"/>
</dbReference>
<dbReference type="PROSITE" id="PS00063">
    <property type="entry name" value="ALDOKETO_REDUCTASE_3"/>
    <property type="match status" value="1"/>
</dbReference>
<comment type="caution">
    <text evidence="5">The sequence shown here is derived from an EMBL/GenBank/DDBJ whole genome shotgun (WGS) entry which is preliminary data.</text>
</comment>
<evidence type="ECO:0000256" key="3">
    <source>
        <dbReference type="PIRSR" id="PIRSR000097-3"/>
    </source>
</evidence>
<dbReference type="GO" id="GO:0016491">
    <property type="term" value="F:oxidoreductase activity"/>
    <property type="evidence" value="ECO:0007669"/>
    <property type="project" value="InterPro"/>
</dbReference>
<evidence type="ECO:0000259" key="4">
    <source>
        <dbReference type="Pfam" id="PF00248"/>
    </source>
</evidence>
<proteinExistence type="predicted"/>
<dbReference type="PROSITE" id="PS00062">
    <property type="entry name" value="ALDOKETO_REDUCTASE_2"/>
    <property type="match status" value="1"/>
</dbReference>
<dbReference type="SUPFAM" id="SSF51430">
    <property type="entry name" value="NAD(P)-linked oxidoreductase"/>
    <property type="match status" value="1"/>
</dbReference>
<reference evidence="5" key="1">
    <citation type="submission" date="2022-01" db="EMBL/GenBank/DDBJ databases">
        <title>Genome Sequence Resource for Two Populations of Ditylenchus destructor, the Migratory Endoparasitic Phytonematode.</title>
        <authorList>
            <person name="Zhang H."/>
            <person name="Lin R."/>
            <person name="Xie B."/>
        </authorList>
    </citation>
    <scope>NUCLEOTIDE SEQUENCE</scope>
    <source>
        <strain evidence="5">BazhouSP</strain>
    </source>
</reference>
<dbReference type="FunFam" id="3.20.20.100:FF:000029">
    <property type="entry name" value="Aldo-keto reductase"/>
    <property type="match status" value="1"/>
</dbReference>
<feature type="active site" description="Proton donor" evidence="1">
    <location>
        <position position="52"/>
    </location>
</feature>
<dbReference type="PIRSF" id="PIRSF000097">
    <property type="entry name" value="AKR"/>
    <property type="match status" value="1"/>
</dbReference>
<feature type="domain" description="NADP-dependent oxidoreductase" evidence="4">
    <location>
        <begin position="19"/>
        <end position="291"/>
    </location>
</feature>
<accession>A0AAD4NB59</accession>
<evidence type="ECO:0000256" key="2">
    <source>
        <dbReference type="PIRSR" id="PIRSR000097-2"/>
    </source>
</evidence>
<dbReference type="InterPro" id="IPR020471">
    <property type="entry name" value="AKR"/>
</dbReference>
<dbReference type="Gene3D" id="3.20.20.100">
    <property type="entry name" value="NADP-dependent oxidoreductase domain"/>
    <property type="match status" value="1"/>
</dbReference>
<feature type="binding site" evidence="2">
    <location>
        <position position="114"/>
    </location>
    <ligand>
        <name>substrate</name>
    </ligand>
</feature>
<dbReference type="InterPro" id="IPR023210">
    <property type="entry name" value="NADP_OxRdtase_dom"/>
</dbReference>
<feature type="site" description="Lowers pKa of active site Tyr" evidence="3">
    <location>
        <position position="81"/>
    </location>
</feature>
<evidence type="ECO:0000313" key="5">
    <source>
        <dbReference type="EMBL" id="KAI1718785.1"/>
    </source>
</evidence>
<gene>
    <name evidence="5" type="ORF">DdX_05893</name>
</gene>
<name>A0AAD4NB59_9BILA</name>
<sequence>MSTSVPSVVLSNGLKMPIIGLGTWQSQPEEIELAVRTALDVGYRHIDTAKIYANEADIGNTLVAYYANGKVKRDDLFITTKLWCTHNRPEDVEPEIRSSCAALKTDYVDLYLAHMPVAFNHDMSQQDHTVKVEDLWKGLEAVYEKGLAKSIGVSNFNAEQIERIMKVAKVPIHNLQVELHLNFAQFELHEVCKKYNISLCAYAPLGSPGRVNVKPPPGVKLTWPESLEPLKNEVVLRLADKYKKTPAQVLLRHLIQRDIIVIPKSINPERIKENFQVFDFELTSDEVLELNKQPQAQRLFLQDFMEGHPEDPFKSDRK</sequence>
<evidence type="ECO:0000256" key="1">
    <source>
        <dbReference type="PIRSR" id="PIRSR000097-1"/>
    </source>
</evidence>
<dbReference type="AlphaFoldDB" id="A0AAD4NB59"/>
<dbReference type="Proteomes" id="UP001201812">
    <property type="component" value="Unassembled WGS sequence"/>
</dbReference>
<dbReference type="InterPro" id="IPR018170">
    <property type="entry name" value="Aldo/ket_reductase_CS"/>
</dbReference>